<feature type="transmembrane region" description="Helical" evidence="1">
    <location>
        <begin position="516"/>
        <end position="539"/>
    </location>
</feature>
<accession>A0A2P7Z0U8</accession>
<dbReference type="OrthoDB" id="5427350at2759"/>
<dbReference type="EMBL" id="NHZQ01000342">
    <property type="protein sequence ID" value="PSK41830.1"/>
    <property type="molecule type" value="Genomic_DNA"/>
</dbReference>
<reference evidence="2 3" key="1">
    <citation type="submission" date="2017-05" db="EMBL/GenBank/DDBJ databases">
        <title>Draft genome sequence of Elsinoe australis.</title>
        <authorList>
            <person name="Cheng Q."/>
        </authorList>
    </citation>
    <scope>NUCLEOTIDE SEQUENCE [LARGE SCALE GENOMIC DNA]</scope>
    <source>
        <strain evidence="2 3">NL1</strain>
    </source>
</reference>
<dbReference type="PANTHER" id="PTHR35340:SF5">
    <property type="entry name" value="ASST-DOMAIN-CONTAINING PROTEIN"/>
    <property type="match status" value="1"/>
</dbReference>
<organism evidence="2 3">
    <name type="scientific">Elsinoe australis</name>
    <dbReference type="NCBI Taxonomy" id="40998"/>
    <lineage>
        <taxon>Eukaryota</taxon>
        <taxon>Fungi</taxon>
        <taxon>Dikarya</taxon>
        <taxon>Ascomycota</taxon>
        <taxon>Pezizomycotina</taxon>
        <taxon>Dothideomycetes</taxon>
        <taxon>Dothideomycetidae</taxon>
        <taxon>Myriangiales</taxon>
        <taxon>Elsinoaceae</taxon>
        <taxon>Elsinoe</taxon>
    </lineage>
</organism>
<dbReference type="InterPro" id="IPR039535">
    <property type="entry name" value="ASST-like"/>
</dbReference>
<sequence length="558" mass="62976">MTPRGFAVPKPAVAIFDDDDQPVWTKPTEGQAYDFKVQEVNGQQYLSYWTGDDKIRGHGSGEWLVLNSSYKEQGRVKAMNGLTADLHELVITPDGTALITVYEARQVDRVDLNDLNTTLDSMYMWDCLFQEIDIANKELIFEWRASNHYGINDTFHEPGETGSADNPFDWFHINSVQKDKLGNYIVSARYTHSVTYIDGMTGSVLWILGGKRNNFQDLSDGNATDFAWQHDARLHDLDAFPQTMHDSISAHNLPLNGRRTQLLTLFDNAAEDILHSRPYSRGLLLELTYPSHPEKPLLTQQERDHPSPHSSYTARLIHPYVHPAHISSSSQGSLQLLPSQTLGEDPRLLIGYGFNAVWTTFDPNGTAVCDVRFAPSASWETGDVQSYRVFQSRWVGRPRTVPQVALAGDCDRNGDRVYVSWNGATEVRGWRVQTALHQRSRRWGRRDWFDVVSVEKKGFETGIALEGRMVFRWVRVVALDADGRELGASEPLELGRERAKRLFGQFVRAALRTRKLMVLSHVVAPVFALVVVFAGVVMWCVRVCARGQGVGAPILRSY</sequence>
<evidence type="ECO:0008006" key="4">
    <source>
        <dbReference type="Google" id="ProtNLM"/>
    </source>
</evidence>
<dbReference type="Pfam" id="PF14269">
    <property type="entry name" value="Arylsulfotran_2"/>
    <property type="match status" value="1"/>
</dbReference>
<evidence type="ECO:0000313" key="3">
    <source>
        <dbReference type="Proteomes" id="UP000243723"/>
    </source>
</evidence>
<gene>
    <name evidence="2" type="ORF">B9Z65_9216</name>
</gene>
<evidence type="ECO:0000256" key="1">
    <source>
        <dbReference type="SAM" id="Phobius"/>
    </source>
</evidence>
<dbReference type="PANTHER" id="PTHR35340">
    <property type="entry name" value="PQQ ENZYME REPEAT PROTEIN-RELATED"/>
    <property type="match status" value="1"/>
</dbReference>
<evidence type="ECO:0000313" key="2">
    <source>
        <dbReference type="EMBL" id="PSK41830.1"/>
    </source>
</evidence>
<name>A0A2P7Z0U8_9PEZI</name>
<keyword evidence="1" id="KW-0472">Membrane</keyword>
<dbReference type="Proteomes" id="UP000243723">
    <property type="component" value="Unassembled WGS sequence"/>
</dbReference>
<dbReference type="STRING" id="40998.A0A2P7Z0U8"/>
<comment type="caution">
    <text evidence="2">The sequence shown here is derived from an EMBL/GenBank/DDBJ whole genome shotgun (WGS) entry which is preliminary data.</text>
</comment>
<dbReference type="SUPFAM" id="SSF63829">
    <property type="entry name" value="Calcium-dependent phosphotriesterase"/>
    <property type="match status" value="1"/>
</dbReference>
<keyword evidence="1" id="KW-1133">Transmembrane helix</keyword>
<keyword evidence="1" id="KW-0812">Transmembrane</keyword>
<dbReference type="AlphaFoldDB" id="A0A2P7Z0U8"/>
<protein>
    <recommendedName>
        <fullName evidence="4">ASST-domain-containing protein</fullName>
    </recommendedName>
</protein>
<keyword evidence="3" id="KW-1185">Reference proteome</keyword>
<dbReference type="InterPro" id="IPR053143">
    <property type="entry name" value="Arylsulfate_ST"/>
</dbReference>
<proteinExistence type="predicted"/>